<dbReference type="HOGENOM" id="CLU_031040_10_1_6"/>
<keyword evidence="5" id="KW-0732">Signal</keyword>
<comment type="catalytic activity">
    <reaction evidence="2 4">
        <text>L-methionyl-[protein] + [thioredoxin]-disulfide + H2O = L-methionyl-(S)-S-oxide-[protein] + [thioredoxin]-dithiol</text>
        <dbReference type="Rhea" id="RHEA:14217"/>
        <dbReference type="Rhea" id="RHEA-COMP:10698"/>
        <dbReference type="Rhea" id="RHEA-COMP:10700"/>
        <dbReference type="Rhea" id="RHEA-COMP:12313"/>
        <dbReference type="Rhea" id="RHEA-COMP:12315"/>
        <dbReference type="ChEBI" id="CHEBI:15377"/>
        <dbReference type="ChEBI" id="CHEBI:16044"/>
        <dbReference type="ChEBI" id="CHEBI:29950"/>
        <dbReference type="ChEBI" id="CHEBI:44120"/>
        <dbReference type="ChEBI" id="CHEBI:50058"/>
        <dbReference type="EC" id="1.8.4.11"/>
    </reaction>
</comment>
<dbReference type="InterPro" id="IPR002569">
    <property type="entry name" value="Met_Sox_Rdtase_MsrA_dom"/>
</dbReference>
<organism evidence="7 8">
    <name type="scientific">Nitrosococcus halophilus (strain Nc4)</name>
    <dbReference type="NCBI Taxonomy" id="472759"/>
    <lineage>
        <taxon>Bacteria</taxon>
        <taxon>Pseudomonadati</taxon>
        <taxon>Pseudomonadota</taxon>
        <taxon>Gammaproteobacteria</taxon>
        <taxon>Chromatiales</taxon>
        <taxon>Chromatiaceae</taxon>
        <taxon>Nitrosococcus</taxon>
    </lineage>
</organism>
<protein>
    <recommendedName>
        <fullName evidence="4">Peptide methionine sulfoxide reductase MsrA</fullName>
        <shortName evidence="4">Protein-methionine-S-oxide reductase</shortName>
        <ecNumber evidence="4">1.8.4.11</ecNumber>
    </recommendedName>
    <alternativeName>
        <fullName evidence="4">Peptide-methionine (S)-S-oxide reductase</fullName>
        <shortName evidence="4">Peptide Met(O) reductase</shortName>
    </alternativeName>
</protein>
<dbReference type="PANTHER" id="PTHR43774">
    <property type="entry name" value="PEPTIDE METHIONINE SULFOXIDE REDUCTASE"/>
    <property type="match status" value="1"/>
</dbReference>
<name>D5BZY8_NITHN</name>
<evidence type="ECO:0000256" key="1">
    <source>
        <dbReference type="ARBA" id="ARBA00023002"/>
    </source>
</evidence>
<feature type="domain" description="Peptide methionine sulphoxide reductase MsrA" evidence="6">
    <location>
        <begin position="41"/>
        <end position="192"/>
    </location>
</feature>
<dbReference type="GO" id="GO:0008113">
    <property type="term" value="F:peptide-methionine (S)-S-oxide reductase activity"/>
    <property type="evidence" value="ECO:0007669"/>
    <property type="project" value="UniProtKB-UniRule"/>
</dbReference>
<evidence type="ECO:0000256" key="3">
    <source>
        <dbReference type="ARBA" id="ARBA00048782"/>
    </source>
</evidence>
<keyword evidence="8" id="KW-1185">Reference proteome</keyword>
<comment type="similarity">
    <text evidence="4">Belongs to the MsrA Met sulfoxide reductase family.</text>
</comment>
<feature type="chain" id="PRO_5003069281" description="Peptide methionine sulfoxide reductase MsrA" evidence="5">
    <location>
        <begin position="34"/>
        <end position="212"/>
    </location>
</feature>
<dbReference type="Gene3D" id="3.30.1060.10">
    <property type="entry name" value="Peptide methionine sulphoxide reductase MsrA"/>
    <property type="match status" value="1"/>
</dbReference>
<dbReference type="Pfam" id="PF01625">
    <property type="entry name" value="PMSR"/>
    <property type="match status" value="1"/>
</dbReference>
<sequence length="212" mass="24156">MVIAANKIIKQRLANSLIVLSLLAITSGRPALAVDDKDLAKATFAGGCFWCMEPPFDKLEGVISTTSGYIDGQLENPTYEEVSAGKTGHAEAIQVLYDPKKVSYAKLLEVFWHNIDPLTANRQFCDQGNQYRPAIFYHNEEQQRLAEESKTQLAHSGRFDQPIVTEIKPATPFYTAEKYHQNYYQKNPIRYKLYRFACGRDQRLQQLWGESD</sequence>
<feature type="signal peptide" evidence="5">
    <location>
        <begin position="1"/>
        <end position="33"/>
    </location>
</feature>
<comment type="catalytic activity">
    <reaction evidence="3 4">
        <text>[thioredoxin]-disulfide + L-methionine + H2O = L-methionine (S)-S-oxide + [thioredoxin]-dithiol</text>
        <dbReference type="Rhea" id="RHEA:19993"/>
        <dbReference type="Rhea" id="RHEA-COMP:10698"/>
        <dbReference type="Rhea" id="RHEA-COMP:10700"/>
        <dbReference type="ChEBI" id="CHEBI:15377"/>
        <dbReference type="ChEBI" id="CHEBI:29950"/>
        <dbReference type="ChEBI" id="CHEBI:50058"/>
        <dbReference type="ChEBI" id="CHEBI:57844"/>
        <dbReference type="ChEBI" id="CHEBI:58772"/>
        <dbReference type="EC" id="1.8.4.11"/>
    </reaction>
</comment>
<feature type="active site" evidence="4">
    <location>
        <position position="48"/>
    </location>
</feature>
<dbReference type="HAMAP" id="MF_01401">
    <property type="entry name" value="MsrA"/>
    <property type="match status" value="1"/>
</dbReference>
<dbReference type="PANTHER" id="PTHR43774:SF1">
    <property type="entry name" value="PEPTIDE METHIONINE SULFOXIDE REDUCTASE MSRA 2"/>
    <property type="match status" value="1"/>
</dbReference>
<dbReference type="AlphaFoldDB" id="D5BZY8"/>
<dbReference type="OrthoDB" id="4174719at2"/>
<dbReference type="STRING" id="472759.Nhal_3184"/>
<dbReference type="EMBL" id="CP001798">
    <property type="protein sequence ID" value="ADE16235.1"/>
    <property type="molecule type" value="Genomic_DNA"/>
</dbReference>
<accession>D5BZY8</accession>
<dbReference type="RefSeq" id="WP_013034085.1">
    <property type="nucleotide sequence ID" value="NC_013960.1"/>
</dbReference>
<proteinExistence type="inferred from homology"/>
<dbReference type="eggNOG" id="COG0225">
    <property type="taxonomic scope" value="Bacteria"/>
</dbReference>
<dbReference type="SUPFAM" id="SSF55068">
    <property type="entry name" value="Peptide methionine sulfoxide reductase"/>
    <property type="match status" value="1"/>
</dbReference>
<reference evidence="8" key="1">
    <citation type="submission" date="2010-04" db="EMBL/GenBank/DDBJ databases">
        <title>Complete genome sequence of Nitrosococcus halophilus Nc4, a salt-adapted, aerobic obligate ammonia-oxidizing sulfur purple bacterium.</title>
        <authorList>
            <consortium name="US DOE Joint Genome Institute"/>
            <person name="Campbell M.A."/>
            <person name="Malfatti S.A."/>
            <person name="Chain P.S.G."/>
            <person name="Heidelberg J.F."/>
            <person name="Ward B.B."/>
            <person name="Klotz M.G."/>
        </authorList>
    </citation>
    <scope>NUCLEOTIDE SEQUENCE [LARGE SCALE GENOMIC DNA]</scope>
    <source>
        <strain evidence="8">Nc4</strain>
    </source>
</reference>
<evidence type="ECO:0000256" key="2">
    <source>
        <dbReference type="ARBA" id="ARBA00047806"/>
    </source>
</evidence>
<evidence type="ECO:0000256" key="5">
    <source>
        <dbReference type="SAM" id="SignalP"/>
    </source>
</evidence>
<dbReference type="EC" id="1.8.4.11" evidence="4"/>
<evidence type="ECO:0000313" key="7">
    <source>
        <dbReference type="EMBL" id="ADE16235.1"/>
    </source>
</evidence>
<evidence type="ECO:0000256" key="4">
    <source>
        <dbReference type="HAMAP-Rule" id="MF_01401"/>
    </source>
</evidence>
<evidence type="ECO:0000259" key="6">
    <source>
        <dbReference type="Pfam" id="PF01625"/>
    </source>
</evidence>
<dbReference type="Proteomes" id="UP000001844">
    <property type="component" value="Chromosome"/>
</dbReference>
<dbReference type="InterPro" id="IPR036509">
    <property type="entry name" value="Met_Sox_Rdtase_MsrA_sf"/>
</dbReference>
<dbReference type="GO" id="GO:0033744">
    <property type="term" value="F:L-methionine:thioredoxin-disulfide S-oxidoreductase activity"/>
    <property type="evidence" value="ECO:0007669"/>
    <property type="project" value="RHEA"/>
</dbReference>
<gene>
    <name evidence="4" type="primary">msrA</name>
    <name evidence="7" type="ordered locus">Nhal_3184</name>
</gene>
<dbReference type="KEGG" id="nhl:Nhal_3184"/>
<keyword evidence="1 4" id="KW-0560">Oxidoreductase</keyword>
<evidence type="ECO:0000313" key="8">
    <source>
        <dbReference type="Proteomes" id="UP000001844"/>
    </source>
</evidence>
<dbReference type="NCBIfam" id="TIGR00401">
    <property type="entry name" value="msrA"/>
    <property type="match status" value="1"/>
</dbReference>
<comment type="function">
    <text evidence="4">Has an important function as a repair enzyme for proteins that have been inactivated by oxidation. Catalyzes the reversible oxidation-reduction of methionine sulfoxide in proteins to methionine.</text>
</comment>